<feature type="region of interest" description="Disordered" evidence="4">
    <location>
        <begin position="1"/>
        <end position="24"/>
    </location>
</feature>
<evidence type="ECO:0000313" key="5">
    <source>
        <dbReference type="EMBL" id="EPY29020.1"/>
    </source>
</evidence>
<evidence type="ECO:0000256" key="4">
    <source>
        <dbReference type="SAM" id="MobiDB-lite"/>
    </source>
</evidence>
<sequence>MNTFSGNSYEGSNSKMPSVRAGPDHVLSSTTQDCVSSVRFSPADCAMTLVGVTSWDSTCSVWGVNVDTNAASGAVASQPMWSTADTAPPLALSFSADGRCFFGGCSKTAVSWDLSSGTKSVVATHDLPVSCMAFVQVPQMMGELLVTGSWDGKLRYWDLRQKTNAGAANPNCAKEENLGEPIFAMDVQKTSPMMAVATGRKVHLYNVNNGFAKVQELLPTDKVKFGFRDVACSFQYDSVAVATAEGRVTLLPIDGVKKPFTTRVHMKTATLDNLLKLGSVSYGSTRTESVRVMCQTNFVCTHPAMPILITGGGDGLLQVSNYAEKNTFVLEKEAVQFENENVPISAGDVHARGHLIAYAVSYDWSTGRQGWRQQPTSVHVRTLIPNAVENNNNNVYLRLDRCPAGR</sequence>
<dbReference type="EMBL" id="ATMH01004765">
    <property type="protein sequence ID" value="EPY29020.1"/>
    <property type="molecule type" value="Genomic_DNA"/>
</dbReference>
<dbReference type="PANTHER" id="PTHR10971">
    <property type="entry name" value="MRNA EXPORT FACTOR AND BUB3"/>
    <property type="match status" value="1"/>
</dbReference>
<name>S9VZ87_9TRYP</name>
<keyword evidence="1 3" id="KW-0853">WD repeat</keyword>
<dbReference type="PROSITE" id="PS50082">
    <property type="entry name" value="WD_REPEATS_2"/>
    <property type="match status" value="1"/>
</dbReference>
<dbReference type="Pfam" id="PF00400">
    <property type="entry name" value="WD40"/>
    <property type="match status" value="1"/>
</dbReference>
<dbReference type="SMART" id="SM00320">
    <property type="entry name" value="WD40"/>
    <property type="match status" value="4"/>
</dbReference>
<feature type="compositionally biased region" description="Polar residues" evidence="4">
    <location>
        <begin position="1"/>
        <end position="16"/>
    </location>
</feature>
<dbReference type="OrthoDB" id="256303at2759"/>
<protein>
    <submittedName>
        <fullName evidence="5">mRNA export factor</fullName>
    </submittedName>
</protein>
<dbReference type="InterPro" id="IPR036322">
    <property type="entry name" value="WD40_repeat_dom_sf"/>
</dbReference>
<evidence type="ECO:0000256" key="2">
    <source>
        <dbReference type="ARBA" id="ARBA00022737"/>
    </source>
</evidence>
<keyword evidence="2" id="KW-0677">Repeat</keyword>
<dbReference type="Proteomes" id="UP000015354">
    <property type="component" value="Unassembled WGS sequence"/>
</dbReference>
<dbReference type="SUPFAM" id="SSF50978">
    <property type="entry name" value="WD40 repeat-like"/>
    <property type="match status" value="1"/>
</dbReference>
<feature type="repeat" description="WD" evidence="3">
    <location>
        <begin position="122"/>
        <end position="167"/>
    </location>
</feature>
<evidence type="ECO:0000256" key="1">
    <source>
        <dbReference type="ARBA" id="ARBA00022574"/>
    </source>
</evidence>
<proteinExistence type="predicted"/>
<dbReference type="AlphaFoldDB" id="S9VZ87"/>
<dbReference type="InterPro" id="IPR015943">
    <property type="entry name" value="WD40/YVTN_repeat-like_dom_sf"/>
</dbReference>
<dbReference type="Gene3D" id="2.130.10.10">
    <property type="entry name" value="YVTN repeat-like/Quinoprotein amine dehydrogenase"/>
    <property type="match status" value="1"/>
</dbReference>
<keyword evidence="6" id="KW-1185">Reference proteome</keyword>
<reference evidence="5 6" key="1">
    <citation type="journal article" date="2013" name="PLoS ONE">
        <title>Predicting the Proteins of Angomonas deanei, Strigomonas culicis and Their Respective Endosymbionts Reveals New Aspects of the Trypanosomatidae Family.</title>
        <authorList>
            <person name="Motta M.C."/>
            <person name="Martins A.C."/>
            <person name="de Souza S.S."/>
            <person name="Catta-Preta C.M."/>
            <person name="Silva R."/>
            <person name="Klein C.C."/>
            <person name="de Almeida L.G."/>
            <person name="de Lima Cunha O."/>
            <person name="Ciapina L.P."/>
            <person name="Brocchi M."/>
            <person name="Colabardini A.C."/>
            <person name="de Araujo Lima B."/>
            <person name="Machado C.R."/>
            <person name="de Almeida Soares C.M."/>
            <person name="Probst C.M."/>
            <person name="de Menezes C.B."/>
            <person name="Thompson C.E."/>
            <person name="Bartholomeu D.C."/>
            <person name="Gradia D.F."/>
            <person name="Pavoni D.P."/>
            <person name="Grisard E.C."/>
            <person name="Fantinatti-Garboggini F."/>
            <person name="Marchini F.K."/>
            <person name="Rodrigues-Luiz G.F."/>
            <person name="Wagner G."/>
            <person name="Goldman G.H."/>
            <person name="Fietto J.L."/>
            <person name="Elias M.C."/>
            <person name="Goldman M.H."/>
            <person name="Sagot M.F."/>
            <person name="Pereira M."/>
            <person name="Stoco P.H."/>
            <person name="de Mendonca-Neto R.P."/>
            <person name="Teixeira S.M."/>
            <person name="Maciel T.E."/>
            <person name="de Oliveira Mendes T.A."/>
            <person name="Urmenyi T.P."/>
            <person name="de Souza W."/>
            <person name="Schenkman S."/>
            <person name="de Vasconcelos A.T."/>
        </authorList>
    </citation>
    <scope>NUCLEOTIDE SEQUENCE [LARGE SCALE GENOMIC DNA]</scope>
</reference>
<accession>S9VZ87</accession>
<dbReference type="PROSITE" id="PS50294">
    <property type="entry name" value="WD_REPEATS_REGION"/>
    <property type="match status" value="1"/>
</dbReference>
<dbReference type="InterPro" id="IPR001680">
    <property type="entry name" value="WD40_rpt"/>
</dbReference>
<evidence type="ECO:0000256" key="3">
    <source>
        <dbReference type="PROSITE-ProRule" id="PRU00221"/>
    </source>
</evidence>
<comment type="caution">
    <text evidence="5">The sequence shown here is derived from an EMBL/GenBank/DDBJ whole genome shotgun (WGS) entry which is preliminary data.</text>
</comment>
<organism evidence="5 6">
    <name type="scientific">Strigomonas culicis</name>
    <dbReference type="NCBI Taxonomy" id="28005"/>
    <lineage>
        <taxon>Eukaryota</taxon>
        <taxon>Discoba</taxon>
        <taxon>Euglenozoa</taxon>
        <taxon>Kinetoplastea</taxon>
        <taxon>Metakinetoplastina</taxon>
        <taxon>Trypanosomatida</taxon>
        <taxon>Trypanosomatidae</taxon>
        <taxon>Strigomonadinae</taxon>
        <taxon>Strigomonas</taxon>
    </lineage>
</organism>
<evidence type="ECO:0000313" key="6">
    <source>
        <dbReference type="Proteomes" id="UP000015354"/>
    </source>
</evidence>
<gene>
    <name evidence="5" type="ORF">STCU_04765</name>
</gene>